<evidence type="ECO:0000313" key="6">
    <source>
        <dbReference type="EMBL" id="SER07846.1"/>
    </source>
</evidence>
<name>A0A1H9L8T9_9HYPH</name>
<dbReference type="GO" id="GO:0030288">
    <property type="term" value="C:outer membrane-bounded periplasmic space"/>
    <property type="evidence" value="ECO:0007669"/>
    <property type="project" value="TreeGrafter"/>
</dbReference>
<dbReference type="EMBL" id="FOFG01000011">
    <property type="protein sequence ID" value="SER07846.1"/>
    <property type="molecule type" value="Genomic_DNA"/>
</dbReference>
<evidence type="ECO:0000259" key="5">
    <source>
        <dbReference type="Pfam" id="PF00496"/>
    </source>
</evidence>
<keyword evidence="7" id="KW-1185">Reference proteome</keyword>
<dbReference type="InterPro" id="IPR000914">
    <property type="entry name" value="SBP_5_dom"/>
</dbReference>
<feature type="domain" description="Solute-binding protein family 5" evidence="5">
    <location>
        <begin position="119"/>
        <end position="519"/>
    </location>
</feature>
<proteinExistence type="inferred from homology"/>
<gene>
    <name evidence="6" type="ORF">SAMN05216548_11116</name>
</gene>
<dbReference type="GO" id="GO:0042884">
    <property type="term" value="P:microcin transport"/>
    <property type="evidence" value="ECO:0007669"/>
    <property type="project" value="TreeGrafter"/>
</dbReference>
<reference evidence="6 7" key="1">
    <citation type="submission" date="2016-10" db="EMBL/GenBank/DDBJ databases">
        <authorList>
            <person name="de Groot N.N."/>
        </authorList>
    </citation>
    <scope>NUCLEOTIDE SEQUENCE [LARGE SCALE GENOMIC DNA]</scope>
    <source>
        <strain evidence="6 7">A52C2</strain>
    </source>
</reference>
<dbReference type="GO" id="GO:0015833">
    <property type="term" value="P:peptide transport"/>
    <property type="evidence" value="ECO:0007669"/>
    <property type="project" value="TreeGrafter"/>
</dbReference>
<feature type="compositionally biased region" description="Basic and acidic residues" evidence="4">
    <location>
        <begin position="414"/>
        <end position="425"/>
    </location>
</feature>
<protein>
    <submittedName>
        <fullName evidence="6">Peptide/nickel transport system substrate-binding protein</fullName>
    </submittedName>
</protein>
<evidence type="ECO:0000256" key="4">
    <source>
        <dbReference type="SAM" id="MobiDB-lite"/>
    </source>
</evidence>
<evidence type="ECO:0000256" key="2">
    <source>
        <dbReference type="ARBA" id="ARBA00005695"/>
    </source>
</evidence>
<dbReference type="GO" id="GO:0043190">
    <property type="term" value="C:ATP-binding cassette (ABC) transporter complex"/>
    <property type="evidence" value="ECO:0007669"/>
    <property type="project" value="InterPro"/>
</dbReference>
<dbReference type="CDD" id="cd08497">
    <property type="entry name" value="MbnE-like"/>
    <property type="match status" value="1"/>
</dbReference>
<feature type="region of interest" description="Disordered" evidence="4">
    <location>
        <begin position="406"/>
        <end position="425"/>
    </location>
</feature>
<dbReference type="PANTHER" id="PTHR30290:SF64">
    <property type="entry name" value="ABC TRANSPORTER PERIPLASMIC BINDING PROTEIN"/>
    <property type="match status" value="1"/>
</dbReference>
<dbReference type="STRING" id="1855383.SAMN05216548_11116"/>
<dbReference type="AlphaFoldDB" id="A0A1H9L8T9"/>
<dbReference type="InterPro" id="IPR039424">
    <property type="entry name" value="SBP_5"/>
</dbReference>
<dbReference type="PANTHER" id="PTHR30290">
    <property type="entry name" value="PERIPLASMIC BINDING COMPONENT OF ABC TRANSPORTER"/>
    <property type="match status" value="1"/>
</dbReference>
<dbReference type="PIRSF" id="PIRSF002741">
    <property type="entry name" value="MppA"/>
    <property type="match status" value="1"/>
</dbReference>
<dbReference type="InterPro" id="IPR030678">
    <property type="entry name" value="Peptide/Ni-bd"/>
</dbReference>
<accession>A0A1H9L8T9</accession>
<evidence type="ECO:0000256" key="3">
    <source>
        <dbReference type="ARBA" id="ARBA00022729"/>
    </source>
</evidence>
<organism evidence="6 7">
    <name type="scientific">Faunimonas pinastri</name>
    <dbReference type="NCBI Taxonomy" id="1855383"/>
    <lineage>
        <taxon>Bacteria</taxon>
        <taxon>Pseudomonadati</taxon>
        <taxon>Pseudomonadota</taxon>
        <taxon>Alphaproteobacteria</taxon>
        <taxon>Hyphomicrobiales</taxon>
        <taxon>Afifellaceae</taxon>
        <taxon>Faunimonas</taxon>
    </lineage>
</organism>
<comment type="similarity">
    <text evidence="2">Belongs to the bacterial solute-binding protein 5 family.</text>
</comment>
<dbReference type="Gene3D" id="3.40.190.10">
    <property type="entry name" value="Periplasmic binding protein-like II"/>
    <property type="match status" value="1"/>
</dbReference>
<dbReference type="Proteomes" id="UP000199647">
    <property type="component" value="Unassembled WGS sequence"/>
</dbReference>
<comment type="subcellular location">
    <subcellularLocation>
        <location evidence="1">Periplasm</location>
    </subcellularLocation>
</comment>
<evidence type="ECO:0000256" key="1">
    <source>
        <dbReference type="ARBA" id="ARBA00004418"/>
    </source>
</evidence>
<dbReference type="SUPFAM" id="SSF53850">
    <property type="entry name" value="Periplasmic binding protein-like II"/>
    <property type="match status" value="1"/>
</dbReference>
<dbReference type="GO" id="GO:1904680">
    <property type="term" value="F:peptide transmembrane transporter activity"/>
    <property type="evidence" value="ECO:0007669"/>
    <property type="project" value="TreeGrafter"/>
</dbReference>
<evidence type="ECO:0000313" key="7">
    <source>
        <dbReference type="Proteomes" id="UP000199647"/>
    </source>
</evidence>
<keyword evidence="3" id="KW-0732">Signal</keyword>
<sequence length="614" mass="68517">MIVFRTARTSTACKSLLRITLWLGLCLVAGRAAWAEPTYGIAMHGEPALPADFTHFPYANPDAPKGGSITYAGVGSFDSLNPFILQGTAPRGLWDMTWGNNIWESLLVRSKAEPFTMYGLIASTVDVAPDLSTVDFQLRPEAKFSDGVPITPDDVIFSFDLLREKGRERPYRETYKLFDRAEKLGDHGVRFVLKPGTNRELPLLIGLMPILPKHAVDAATFDRSSLKIPIGSGPYTIAAVDPGKSVTLKRDPNYWARNLPAKRGFDNFDQVRVEYYRDASAYFEAFKKGLFDINPENDPARWAIAYDFPAVHEGRVVLDTFPIQIPAGMNGFFFNTRRPVFEDARVRQALTYFLDFEWLNRNIYYGKYERTGSYFEGSELSAIGRPATDAERRLLAPFPDAVVPDVMNGTYRPPESDGSGHDRDNMRKGVELLEQAGYGLKNGLMVNLKTGEPLAFEIMTNTREQDRLALAFSRTLALAGIRVRIHDVDSAQYERRVKNFDYDMIQILVPASLSPGTEQAGRWSSAAADAPGSFSYSGVKSPAVDAMINAMLAAHGQGDFVSAVRSLDRVLISGFYVVPLFHPPGQWMGRWARVEHPEQASLWGPEPTTWWQGK</sequence>
<dbReference type="Gene3D" id="3.10.105.10">
    <property type="entry name" value="Dipeptide-binding Protein, Domain 3"/>
    <property type="match status" value="1"/>
</dbReference>
<dbReference type="Pfam" id="PF00496">
    <property type="entry name" value="SBP_bac_5"/>
    <property type="match status" value="1"/>
</dbReference>
<dbReference type="RefSeq" id="WP_238858345.1">
    <property type="nucleotide sequence ID" value="NZ_FOFG01000011.1"/>
</dbReference>